<gene>
    <name evidence="6" type="ORF">A9Q84_19155</name>
</gene>
<dbReference type="AlphaFoldDB" id="A0A1Y5F869"/>
<comment type="caution">
    <text evidence="6">The sequence shown here is derived from an EMBL/GenBank/DDBJ whole genome shotgun (WGS) entry which is preliminary data.</text>
</comment>
<dbReference type="SMART" id="SM00387">
    <property type="entry name" value="HATPase_c"/>
    <property type="match status" value="1"/>
</dbReference>
<dbReference type="InterPro" id="IPR005467">
    <property type="entry name" value="His_kinase_dom"/>
</dbReference>
<dbReference type="PROSITE" id="PS50109">
    <property type="entry name" value="HIS_KIN"/>
    <property type="match status" value="1"/>
</dbReference>
<dbReference type="Proteomes" id="UP000196531">
    <property type="component" value="Unassembled WGS sequence"/>
</dbReference>
<dbReference type="PANTHER" id="PTHR43547:SF2">
    <property type="entry name" value="HYBRID SIGNAL TRANSDUCTION HISTIDINE KINASE C"/>
    <property type="match status" value="1"/>
</dbReference>
<accession>A0A1Y5F869</accession>
<dbReference type="Gene3D" id="3.30.565.10">
    <property type="entry name" value="Histidine kinase-like ATPase, C-terminal domain"/>
    <property type="match status" value="1"/>
</dbReference>
<dbReference type="PANTHER" id="PTHR43547">
    <property type="entry name" value="TWO-COMPONENT HISTIDINE KINASE"/>
    <property type="match status" value="1"/>
</dbReference>
<dbReference type="InterPro" id="IPR004358">
    <property type="entry name" value="Sig_transdc_His_kin-like_C"/>
</dbReference>
<dbReference type="PRINTS" id="PR00344">
    <property type="entry name" value="BCTRLSENSOR"/>
</dbReference>
<dbReference type="SMART" id="SM00388">
    <property type="entry name" value="HisKA"/>
    <property type="match status" value="1"/>
</dbReference>
<sequence length="444" mass="50591">MKNNTETIEFSNVTLFPKKSTFLGLLLTTLLVLSITFIIFLTWTTLVEIEEVHFPAIERSAINVRLVNLIDYQFDLAFKTKSKKIVLDLKLNFDSLEQNFKSLSLDKSDSDEEIFKNGKRVITLLNRGKWQEAQSFIEENKFEQKLEDFSFRIFDQTEDMADSRDKNSLRIKSFIDRTIIFSLLIFLFIIYVIIKIYRGYSLNLKERLYAEDKAKQLSKQRKSLIHVLCHDLGNPVSAIHGLIEVAHLIPEKERATILDTIKDNTQVALDIIELTRKMQAIETGKLSLELTPTSFDASLKKSIGILKERIGAKNIEINLLYNPEIKILADETTLVNSILNNILTNSIKFSNDDSKIDISSSEKEEYVEITIRDYGIGMPEHILENVFSETVETSRAGTNGEAGTGFGMPLVKKFIEAYEGHIEIHSSTTGEQKGTISILTFKKA</sequence>
<keyword evidence="4" id="KW-0812">Transmembrane</keyword>
<dbReference type="InterPro" id="IPR003594">
    <property type="entry name" value="HATPase_dom"/>
</dbReference>
<feature type="transmembrane region" description="Helical" evidence="4">
    <location>
        <begin position="20"/>
        <end position="43"/>
    </location>
</feature>
<feature type="transmembrane region" description="Helical" evidence="4">
    <location>
        <begin position="174"/>
        <end position="194"/>
    </location>
</feature>
<keyword evidence="3" id="KW-0597">Phosphoprotein</keyword>
<dbReference type="InterPro" id="IPR036097">
    <property type="entry name" value="HisK_dim/P_sf"/>
</dbReference>
<dbReference type="Pfam" id="PF02518">
    <property type="entry name" value="HATPase_c"/>
    <property type="match status" value="1"/>
</dbReference>
<organism evidence="6 7">
    <name type="scientific">Halobacteriovorax marinus</name>
    <dbReference type="NCBI Taxonomy" id="97084"/>
    <lineage>
        <taxon>Bacteria</taxon>
        <taxon>Pseudomonadati</taxon>
        <taxon>Bdellovibrionota</taxon>
        <taxon>Bacteriovoracia</taxon>
        <taxon>Bacteriovoracales</taxon>
        <taxon>Halobacteriovoraceae</taxon>
        <taxon>Halobacteriovorax</taxon>
    </lineage>
</organism>
<comment type="catalytic activity">
    <reaction evidence="1">
        <text>ATP + protein L-histidine = ADP + protein N-phospho-L-histidine.</text>
        <dbReference type="EC" id="2.7.13.3"/>
    </reaction>
</comment>
<dbReference type="GO" id="GO:0000155">
    <property type="term" value="F:phosphorelay sensor kinase activity"/>
    <property type="evidence" value="ECO:0007669"/>
    <property type="project" value="InterPro"/>
</dbReference>
<keyword evidence="4" id="KW-1133">Transmembrane helix</keyword>
<evidence type="ECO:0000313" key="7">
    <source>
        <dbReference type="Proteomes" id="UP000196531"/>
    </source>
</evidence>
<dbReference type="Gene3D" id="1.10.287.130">
    <property type="match status" value="1"/>
</dbReference>
<reference evidence="7" key="1">
    <citation type="journal article" date="2017" name="Proc. Natl. Acad. Sci. U.S.A.">
        <title>Simulation of Deepwater Horizon oil plume reveals substrate specialization within a complex community of hydrocarbon-degraders.</title>
        <authorList>
            <person name="Hu P."/>
            <person name="Dubinsky E.A."/>
            <person name="Probst A.J."/>
            <person name="Wang J."/>
            <person name="Sieber C.M.K."/>
            <person name="Tom L.M."/>
            <person name="Gardinali P."/>
            <person name="Banfield J.F."/>
            <person name="Atlas R.M."/>
            <person name="Andersen G.L."/>
        </authorList>
    </citation>
    <scope>NUCLEOTIDE SEQUENCE [LARGE SCALE GENOMIC DNA]</scope>
</reference>
<dbReference type="InterPro" id="IPR036890">
    <property type="entry name" value="HATPase_C_sf"/>
</dbReference>
<evidence type="ECO:0000256" key="2">
    <source>
        <dbReference type="ARBA" id="ARBA00012438"/>
    </source>
</evidence>
<proteinExistence type="predicted"/>
<evidence type="ECO:0000256" key="1">
    <source>
        <dbReference type="ARBA" id="ARBA00000085"/>
    </source>
</evidence>
<dbReference type="SUPFAM" id="SSF55874">
    <property type="entry name" value="ATPase domain of HSP90 chaperone/DNA topoisomerase II/histidine kinase"/>
    <property type="match status" value="1"/>
</dbReference>
<dbReference type="InterPro" id="IPR003661">
    <property type="entry name" value="HisK_dim/P_dom"/>
</dbReference>
<evidence type="ECO:0000313" key="6">
    <source>
        <dbReference type="EMBL" id="OUR93588.1"/>
    </source>
</evidence>
<feature type="domain" description="Histidine kinase" evidence="5">
    <location>
        <begin position="227"/>
        <end position="444"/>
    </location>
</feature>
<dbReference type="EC" id="2.7.13.3" evidence="2"/>
<evidence type="ECO:0000256" key="3">
    <source>
        <dbReference type="ARBA" id="ARBA00022553"/>
    </source>
</evidence>
<name>A0A1Y5F869_9BACT</name>
<evidence type="ECO:0000256" key="4">
    <source>
        <dbReference type="SAM" id="Phobius"/>
    </source>
</evidence>
<evidence type="ECO:0000259" key="5">
    <source>
        <dbReference type="PROSITE" id="PS50109"/>
    </source>
</evidence>
<keyword evidence="4" id="KW-0472">Membrane</keyword>
<dbReference type="CDD" id="cd00082">
    <property type="entry name" value="HisKA"/>
    <property type="match status" value="1"/>
</dbReference>
<dbReference type="EMBL" id="MAAO01000015">
    <property type="protein sequence ID" value="OUR93588.1"/>
    <property type="molecule type" value="Genomic_DNA"/>
</dbReference>
<dbReference type="SUPFAM" id="SSF47384">
    <property type="entry name" value="Homodimeric domain of signal transducing histidine kinase"/>
    <property type="match status" value="1"/>
</dbReference>
<protein>
    <recommendedName>
        <fullName evidence="2">histidine kinase</fullName>
        <ecNumber evidence="2">2.7.13.3</ecNumber>
    </recommendedName>
</protein>